<dbReference type="Gene3D" id="1.10.10.160">
    <property type="match status" value="1"/>
</dbReference>
<sequence>MPVAPSPRSTPLAAGLIALQGNRIETLADTVFAWLGRHPLGALETEVVLVQSNGVAEWFKMALAERSGVCAAAQVQLPARFLWQSYRQVLGAAAVPTRSPVDRAALTWRLLQDLPSLATQPGFEPVAAFLQGADAERLWQLAGRLADLFDQYQVYRPDWLGDWAAGDDRLRAPGRGEIPVPPDQQWQPLLWRAALARLGDAERRSIRPQIHQQALAKLRDGTTLAEPLARRVVLFGATHLPLPVLEMLAAIARHSQVLLAIPNPCRFHWADAVDGRELLAISRRRQPLRNGVDLAAVPLESLHAHAHPLLAAWGRQGRDFVRQLDAFDEAALAQEQATLPRLDLFVEGEAPDAPLLTQVQNRIRDLVPLAEHPPVVLVPQDRSIVFHSAHSALREVEVLHDQLLELLARPPGGAPLAPRDIVVMVPDIEKFAAAVRAVFGQVPRSDPRFIPWGIADLSARASHPLVGALDWLLRLPQQRCTLSELQGLLDIPAIAARLGLASGDAEQLAHWMAGAGIRWGLDADQRSVLGLAACGAQNSVVFGLERMLLGYAAGTGSFDGIEAWNEIGGLAAELVGALAALVARLKHWAQQAAEPAAPLQWAERFRALMADFAEATDEADRQTLQALEAALGDWLRDCDDAEFSDAIPLDTARQAWQQALDAPRLAQRFRAGGVTFCTLLPLRAIPFEVVCLLGMNDGDYPRRSPRSDFDLMALPGQARPGDRSRQGDDRQLMLEALLSARRVLYVSWVGRSARDNSVQPPSVLVAQLRDYLVAGWGEGAVAERSTEHPLQAFSRRYFESDELQGGAGAASWFTYAREWRVMHEVLPGSDAMPLPVLWEGQNVELESTTLSQLGRFIRHPARAFLRERLAVVFDAPEEDVGDDESFSVAGLDSYQITSELLDTLDAAWTADANTLAEPLLGDAIARLGRAGRLPLAGLGQRAQVQLMDELLPLAEVWQAQRAVWSAPAPRLRVLWSPENTPDLIASNVYPVSDRGQSYLKKPTTIALDDWIEPIWRAEDGRDALLTRTASRVLAKAKAKTAPHPRPEKLLGSWLQALAAAASGQALHGVLVARDALLTWPPMDQTSAESNLAIVLALWQQNLRGAAPLPLPLATTLAQVEGRAADAVYDGAGSNQGPSPEASEPEWERFYPDFEALTADGQFEALAPLLHACLADWVAKEVQVTLHPMAQADAEEESDA</sequence>
<dbReference type="PANTHER" id="PTHR30591:SF1">
    <property type="entry name" value="RECBCD ENZYME SUBUNIT RECC"/>
    <property type="match status" value="1"/>
</dbReference>
<proteinExistence type="inferred from homology"/>
<comment type="subunit">
    <text evidence="10">Heterotrimer of RecB, RecC and RecD. All subunits contribute to DNA-binding.</text>
</comment>
<dbReference type="Proteomes" id="UP000239326">
    <property type="component" value="Chromosome"/>
</dbReference>
<dbReference type="EMBL" id="CP027669">
    <property type="protein sequence ID" value="AVO40782.1"/>
    <property type="molecule type" value="Genomic_DNA"/>
</dbReference>
<dbReference type="GO" id="GO:0003677">
    <property type="term" value="F:DNA binding"/>
    <property type="evidence" value="ECO:0007669"/>
    <property type="project" value="UniProtKB-UniRule"/>
</dbReference>
<evidence type="ECO:0000256" key="9">
    <source>
        <dbReference type="ARBA" id="ARBA00023204"/>
    </source>
</evidence>
<keyword evidence="2 10" id="KW-0547">Nucleotide-binding</keyword>
<dbReference type="Gene3D" id="1.10.10.990">
    <property type="match status" value="1"/>
</dbReference>
<dbReference type="SUPFAM" id="SSF52540">
    <property type="entry name" value="P-loop containing nucleoside triphosphate hydrolases"/>
    <property type="match status" value="2"/>
</dbReference>
<reference evidence="12 13" key="1">
    <citation type="submission" date="2018-03" db="EMBL/GenBank/DDBJ databases">
        <title>Genome sequencing of Simplicispira sp.</title>
        <authorList>
            <person name="Kim S.-J."/>
            <person name="Heo J."/>
            <person name="Kwon S.-W."/>
        </authorList>
    </citation>
    <scope>NUCLEOTIDE SEQUENCE [LARGE SCALE GENOMIC DNA]</scope>
    <source>
        <strain evidence="12 13">SC1-8</strain>
    </source>
</reference>
<dbReference type="InterPro" id="IPR027417">
    <property type="entry name" value="P-loop_NTPase"/>
</dbReference>
<evidence type="ECO:0000259" key="11">
    <source>
        <dbReference type="Pfam" id="PF17946"/>
    </source>
</evidence>
<evidence type="ECO:0000256" key="5">
    <source>
        <dbReference type="ARBA" id="ARBA00022806"/>
    </source>
</evidence>
<dbReference type="NCBIfam" id="TIGR01450">
    <property type="entry name" value="recC"/>
    <property type="match status" value="1"/>
</dbReference>
<dbReference type="KEGG" id="simp:C6571_05320"/>
<keyword evidence="1 10" id="KW-0540">Nuclease</keyword>
<dbReference type="AlphaFoldDB" id="A0A2S0MY16"/>
<evidence type="ECO:0000256" key="4">
    <source>
        <dbReference type="ARBA" id="ARBA00022801"/>
    </source>
</evidence>
<evidence type="ECO:0000256" key="10">
    <source>
        <dbReference type="HAMAP-Rule" id="MF_01486"/>
    </source>
</evidence>
<feature type="domain" description="RecC C-terminal" evidence="11">
    <location>
        <begin position="847"/>
        <end position="1120"/>
    </location>
</feature>
<dbReference type="GO" id="GO:0005524">
    <property type="term" value="F:ATP binding"/>
    <property type="evidence" value="ECO:0007669"/>
    <property type="project" value="UniProtKB-UniRule"/>
</dbReference>
<keyword evidence="6 10" id="KW-0269">Exonuclease</keyword>
<keyword evidence="5 10" id="KW-0347">Helicase</keyword>
<keyword evidence="8 10" id="KW-0238">DNA-binding</keyword>
<dbReference type="RefSeq" id="WP_106445773.1">
    <property type="nucleotide sequence ID" value="NZ_CP027669.1"/>
</dbReference>
<comment type="similarity">
    <text evidence="10">Belongs to the RecC family.</text>
</comment>
<dbReference type="OrthoDB" id="9762834at2"/>
<dbReference type="PIRSF" id="PIRSF000980">
    <property type="entry name" value="RecC"/>
    <property type="match status" value="1"/>
</dbReference>
<keyword evidence="9 10" id="KW-0234">DNA repair</keyword>
<dbReference type="GO" id="GO:0008854">
    <property type="term" value="F:exodeoxyribonuclease V activity"/>
    <property type="evidence" value="ECO:0007669"/>
    <property type="project" value="InterPro"/>
</dbReference>
<name>A0A2S0MY16_9BURK</name>
<dbReference type="SUPFAM" id="SSF52980">
    <property type="entry name" value="Restriction endonuclease-like"/>
    <property type="match status" value="1"/>
</dbReference>
<evidence type="ECO:0000256" key="1">
    <source>
        <dbReference type="ARBA" id="ARBA00022722"/>
    </source>
</evidence>
<dbReference type="GO" id="GO:0009338">
    <property type="term" value="C:exodeoxyribonuclease V complex"/>
    <property type="evidence" value="ECO:0007669"/>
    <property type="project" value="InterPro"/>
</dbReference>
<keyword evidence="3 10" id="KW-0227">DNA damage</keyword>
<gene>
    <name evidence="10 12" type="primary">recC</name>
    <name evidence="12" type="ORF">C6571_05320</name>
</gene>
<evidence type="ECO:0000256" key="6">
    <source>
        <dbReference type="ARBA" id="ARBA00022839"/>
    </source>
</evidence>
<accession>A0A2S0MY16</accession>
<dbReference type="InterPro" id="IPR041500">
    <property type="entry name" value="RecC_C"/>
</dbReference>
<dbReference type="InterPro" id="IPR006697">
    <property type="entry name" value="RecC"/>
</dbReference>
<protein>
    <recommendedName>
        <fullName evidence="10">RecBCD enzyme subunit RecC</fullName>
    </recommendedName>
    <alternativeName>
        <fullName evidence="10">Exonuclease V subunit RecC</fullName>
        <shortName evidence="10">ExoV subunit RecC</shortName>
    </alternativeName>
    <alternativeName>
        <fullName evidence="10">Helicase/nuclease RecBCD subunit RecC</fullName>
    </alternativeName>
</protein>
<evidence type="ECO:0000313" key="13">
    <source>
        <dbReference type="Proteomes" id="UP000239326"/>
    </source>
</evidence>
<dbReference type="GO" id="GO:0000724">
    <property type="term" value="P:double-strand break repair via homologous recombination"/>
    <property type="evidence" value="ECO:0007669"/>
    <property type="project" value="UniProtKB-UniRule"/>
</dbReference>
<dbReference type="InterPro" id="IPR013986">
    <property type="entry name" value="DExx_box_DNA_helicase_dom_sf"/>
</dbReference>
<evidence type="ECO:0000313" key="12">
    <source>
        <dbReference type="EMBL" id="AVO40782.1"/>
    </source>
</evidence>
<comment type="miscellaneous">
    <text evidence="10">In the RecBCD complex, RecB has a slow 3'-5' helicase, an exonuclease activity and loads RecA onto ssDNA, RecD has a fast 5'-3' helicase activity, while RecC stimulates the ATPase and processivity of the RecB helicase and contributes to recognition of the Chi site.</text>
</comment>
<dbReference type="InterPro" id="IPR011335">
    <property type="entry name" value="Restrct_endonuc-II-like"/>
</dbReference>
<evidence type="ECO:0000256" key="2">
    <source>
        <dbReference type="ARBA" id="ARBA00022741"/>
    </source>
</evidence>
<dbReference type="GO" id="GO:0003678">
    <property type="term" value="F:DNA helicase activity"/>
    <property type="evidence" value="ECO:0007669"/>
    <property type="project" value="UniProtKB-UniRule"/>
</dbReference>
<evidence type="ECO:0000256" key="3">
    <source>
        <dbReference type="ARBA" id="ARBA00022763"/>
    </source>
</evidence>
<organism evidence="12 13">
    <name type="scientific">Simplicispira suum</name>
    <dbReference type="NCBI Taxonomy" id="2109915"/>
    <lineage>
        <taxon>Bacteria</taxon>
        <taxon>Pseudomonadati</taxon>
        <taxon>Pseudomonadota</taxon>
        <taxon>Betaproteobacteria</taxon>
        <taxon>Burkholderiales</taxon>
        <taxon>Comamonadaceae</taxon>
        <taxon>Simplicispira</taxon>
    </lineage>
</organism>
<keyword evidence="7 10" id="KW-0067">ATP-binding</keyword>
<keyword evidence="4 10" id="KW-0378">Hydrolase</keyword>
<evidence type="ECO:0000256" key="8">
    <source>
        <dbReference type="ARBA" id="ARBA00023125"/>
    </source>
</evidence>
<dbReference type="Pfam" id="PF04257">
    <property type="entry name" value="Exonuc_V_gamma"/>
    <property type="match status" value="1"/>
</dbReference>
<dbReference type="Gene3D" id="3.40.50.300">
    <property type="entry name" value="P-loop containing nucleotide triphosphate hydrolases"/>
    <property type="match status" value="2"/>
</dbReference>
<dbReference type="HAMAP" id="MF_01486">
    <property type="entry name" value="RecC"/>
    <property type="match status" value="1"/>
</dbReference>
<dbReference type="PANTHER" id="PTHR30591">
    <property type="entry name" value="RECBCD ENZYME SUBUNIT RECC"/>
    <property type="match status" value="1"/>
</dbReference>
<evidence type="ECO:0000256" key="7">
    <source>
        <dbReference type="ARBA" id="ARBA00022840"/>
    </source>
</evidence>
<comment type="function">
    <text evidence="10">A helicase/nuclease that prepares dsDNA breaks (DSB) for recombinational DNA repair. Binds to DSBs and unwinds DNA via a highly rapid and processive ATP-dependent bidirectional helicase activity. Unwinds dsDNA until it encounters a Chi (crossover hotspot instigator) sequence from the 3' direction. Cuts ssDNA a few nucleotides 3' to the Chi site. The properties and activities of the enzyme are changed at Chi. The Chi-altered holoenzyme produces a long 3'-ssDNA overhang and facilitates RecA-binding to the ssDNA for homologous DNA recombination and repair. Holoenzyme degrades any linearized DNA that is unable to undergo homologous recombination. In the holoenzyme this subunit recognizes the wild-type Chi sequence, and when added to isolated RecB increases its ATP-dependent helicase processivity.</text>
</comment>
<keyword evidence="13" id="KW-1185">Reference proteome</keyword>
<dbReference type="Pfam" id="PF17946">
    <property type="entry name" value="RecC_C"/>
    <property type="match status" value="1"/>
</dbReference>
<dbReference type="Gene3D" id="3.40.50.10930">
    <property type="match status" value="1"/>
</dbReference>